<reference evidence="3" key="1">
    <citation type="submission" date="2014-05" db="EMBL/GenBank/DDBJ databases">
        <authorList>
            <person name="Urmite Genomes"/>
        </authorList>
    </citation>
    <scope>NUCLEOTIDE SEQUENCE</scope>
    <source>
        <strain evidence="3">DSM 44074</strain>
    </source>
</reference>
<evidence type="ECO:0000313" key="4">
    <source>
        <dbReference type="Proteomes" id="UP000028864"/>
    </source>
</evidence>
<accession>A0AAV2WP61</accession>
<dbReference type="EMBL" id="LK021340">
    <property type="protein sequence ID" value="CDQ46149.1"/>
    <property type="molecule type" value="Genomic_DNA"/>
</dbReference>
<keyword evidence="2" id="KW-1133">Transmembrane helix</keyword>
<proteinExistence type="predicted"/>
<keyword evidence="3" id="KW-0449">Lipoprotein</keyword>
<dbReference type="AlphaFoldDB" id="A0AAV2WP61"/>
<dbReference type="RefSeq" id="WP_051644314.1">
    <property type="nucleotide sequence ID" value="NZ_FMZG01000002.1"/>
</dbReference>
<dbReference type="InterPro" id="IPR019734">
    <property type="entry name" value="TPR_rpt"/>
</dbReference>
<sequence length="272" mass="28458">MADDIAASGTQALTLYGQGRVQEALMLAWQTAAAHPDSPLAQYTYASLLREAGRHAEALAVVDHALRLYPASADAWVLRGDLQQKVSGLAAAEPDYLQALRIDPGHGLAVHNLAVSRLRWGTNTAALRGLLHAMRLDPGLTQTALGNIALAITRVLRMATASTVLLAAAMFAIFTLHEQGQSTVLARVFTAVLAAPPIAAVCWTLRMVPSAVLRAASARHILVALRLIFLTLAGACGLVVAALGATSLTTVVPALLLFAMVGLTILGWVIGG</sequence>
<dbReference type="SUPFAM" id="SSF48452">
    <property type="entry name" value="TPR-like"/>
    <property type="match status" value="1"/>
</dbReference>
<evidence type="ECO:0000256" key="2">
    <source>
        <dbReference type="SAM" id="Phobius"/>
    </source>
</evidence>
<dbReference type="Proteomes" id="UP000028864">
    <property type="component" value="Unassembled WGS sequence"/>
</dbReference>
<dbReference type="PROSITE" id="PS50005">
    <property type="entry name" value="TPR"/>
    <property type="match status" value="1"/>
</dbReference>
<reference evidence="3" key="2">
    <citation type="submission" date="2015-09" db="EMBL/GenBank/DDBJ databases">
        <title>Draft genome sequence of Mycobacterium neoaurum DSM 44074.</title>
        <authorList>
            <person name="Croce O."/>
            <person name="Robert C."/>
            <person name="Raoult D."/>
            <person name="Drancourt M."/>
        </authorList>
    </citation>
    <scope>NUCLEOTIDE SEQUENCE</scope>
    <source>
        <strain evidence="3">DSM 44074</strain>
    </source>
</reference>
<protein>
    <submittedName>
        <fullName evidence="3">PEP-CTERM system TPR-repeat lipoprotein</fullName>
    </submittedName>
</protein>
<name>A0AAV2WP61_MYCNE</name>
<feature type="transmembrane region" description="Helical" evidence="2">
    <location>
        <begin position="251"/>
        <end position="271"/>
    </location>
</feature>
<keyword evidence="2" id="KW-0472">Membrane</keyword>
<keyword evidence="1" id="KW-0802">TPR repeat</keyword>
<feature type="transmembrane region" description="Helical" evidence="2">
    <location>
        <begin position="155"/>
        <end position="176"/>
    </location>
</feature>
<organism evidence="3 4">
    <name type="scientific">Mycolicibacterium neoaurum</name>
    <name type="common">Mycobacterium neoaurum</name>
    <dbReference type="NCBI Taxonomy" id="1795"/>
    <lineage>
        <taxon>Bacteria</taxon>
        <taxon>Bacillati</taxon>
        <taxon>Actinomycetota</taxon>
        <taxon>Actinomycetes</taxon>
        <taxon>Mycobacteriales</taxon>
        <taxon>Mycobacteriaceae</taxon>
        <taxon>Mycolicibacterium</taxon>
    </lineage>
</organism>
<feature type="transmembrane region" description="Helical" evidence="2">
    <location>
        <begin position="188"/>
        <end position="209"/>
    </location>
</feature>
<dbReference type="Gene3D" id="1.25.40.10">
    <property type="entry name" value="Tetratricopeptide repeat domain"/>
    <property type="match status" value="1"/>
</dbReference>
<evidence type="ECO:0000313" key="3">
    <source>
        <dbReference type="EMBL" id="CDQ46149.1"/>
    </source>
</evidence>
<dbReference type="SMART" id="SM00028">
    <property type="entry name" value="TPR"/>
    <property type="match status" value="2"/>
</dbReference>
<dbReference type="InterPro" id="IPR011990">
    <property type="entry name" value="TPR-like_helical_dom_sf"/>
</dbReference>
<evidence type="ECO:0000256" key="1">
    <source>
        <dbReference type="PROSITE-ProRule" id="PRU00339"/>
    </source>
</evidence>
<dbReference type="Pfam" id="PF13428">
    <property type="entry name" value="TPR_14"/>
    <property type="match status" value="1"/>
</dbReference>
<keyword evidence="2" id="KW-0812">Transmembrane</keyword>
<feature type="transmembrane region" description="Helical" evidence="2">
    <location>
        <begin position="221"/>
        <end position="245"/>
    </location>
</feature>
<feature type="repeat" description="TPR" evidence="1">
    <location>
        <begin position="73"/>
        <end position="106"/>
    </location>
</feature>
<gene>
    <name evidence="3" type="ORF">BN1047_04053</name>
</gene>